<dbReference type="EMBL" id="AP018042">
    <property type="protein sequence ID" value="BAX80843.1"/>
    <property type="molecule type" value="Genomic_DNA"/>
</dbReference>
<keyword evidence="1" id="KW-0472">Membrane</keyword>
<gene>
    <name evidence="2" type="ORF">ALGA_2521</name>
</gene>
<evidence type="ECO:0000313" key="3">
    <source>
        <dbReference type="Proteomes" id="UP000218267"/>
    </source>
</evidence>
<reference evidence="2 3" key="1">
    <citation type="journal article" date="2018" name="Mar. Genomics">
        <title>Complete genome sequence of Marinifilaceae bacterium strain SPP2, isolated from the Antarctic marine sediment.</title>
        <authorList>
            <person name="Watanabe M."/>
            <person name="Kojima H."/>
            <person name="Fukui M."/>
        </authorList>
    </citation>
    <scope>NUCLEOTIDE SEQUENCE [LARGE SCALE GENOMIC DNA]</scope>
    <source>
        <strain evidence="2 3">SPP2</strain>
    </source>
</reference>
<protein>
    <submittedName>
        <fullName evidence="2">Uncharacterized protein</fullName>
    </submittedName>
</protein>
<feature type="transmembrane region" description="Helical" evidence="1">
    <location>
        <begin position="71"/>
        <end position="96"/>
    </location>
</feature>
<keyword evidence="1" id="KW-0812">Transmembrane</keyword>
<organism evidence="2 3">
    <name type="scientific">Labilibaculum antarcticum</name>
    <dbReference type="NCBI Taxonomy" id="1717717"/>
    <lineage>
        <taxon>Bacteria</taxon>
        <taxon>Pseudomonadati</taxon>
        <taxon>Bacteroidota</taxon>
        <taxon>Bacteroidia</taxon>
        <taxon>Marinilabiliales</taxon>
        <taxon>Marinifilaceae</taxon>
        <taxon>Labilibaculum</taxon>
    </lineage>
</organism>
<name>A0A1Y1CLB2_9BACT</name>
<sequence length="126" mass="14695">MKESKDQYDAAYTNSPSVFRMPIILFPLRVVFTLLCIASGFLLVSSLFINLGEVVAKNFREAGKTAHSADILILINTILGLIFIFSILVLWLLKLVKVRNRYIRKMDFFWHDRFCEMDEMVKQEEK</sequence>
<keyword evidence="1" id="KW-1133">Transmembrane helix</keyword>
<accession>A0A1Y1CLB2</accession>
<evidence type="ECO:0000256" key="1">
    <source>
        <dbReference type="SAM" id="Phobius"/>
    </source>
</evidence>
<dbReference type="AlphaFoldDB" id="A0A1Y1CLB2"/>
<proteinExistence type="predicted"/>
<dbReference type="Proteomes" id="UP000218267">
    <property type="component" value="Chromosome"/>
</dbReference>
<evidence type="ECO:0000313" key="2">
    <source>
        <dbReference type="EMBL" id="BAX80843.1"/>
    </source>
</evidence>
<dbReference type="KEGG" id="mbas:ALGA_2521"/>
<keyword evidence="3" id="KW-1185">Reference proteome</keyword>
<feature type="transmembrane region" description="Helical" evidence="1">
    <location>
        <begin position="30"/>
        <end position="51"/>
    </location>
</feature>
<reference evidence="3" key="2">
    <citation type="journal article" date="2020" name="Antonie Van Leeuwenhoek">
        <title>Labilibaculum antarcticum sp. nov., a novel facultative anaerobic, psychrotorelant bacterium isolated from marine sediment of Antarctica.</title>
        <authorList>
            <person name="Watanabe M."/>
            <person name="Kojima H."/>
            <person name="Fukui M."/>
        </authorList>
    </citation>
    <scope>NUCLEOTIDE SEQUENCE [LARGE SCALE GENOMIC DNA]</scope>
    <source>
        <strain evidence="3">SPP2</strain>
    </source>
</reference>